<evidence type="ECO:0000259" key="2">
    <source>
        <dbReference type="Pfam" id="PF03101"/>
    </source>
</evidence>
<evidence type="ECO:0000313" key="3">
    <source>
        <dbReference type="EMBL" id="KAK9175292.1"/>
    </source>
</evidence>
<dbReference type="PANTHER" id="PTHR46328">
    <property type="entry name" value="FAR-RED IMPAIRED RESPONSIVE (FAR1) FAMILY PROTEIN-RELATED"/>
    <property type="match status" value="1"/>
</dbReference>
<dbReference type="Proteomes" id="UP001428341">
    <property type="component" value="Unassembled WGS sequence"/>
</dbReference>
<feature type="domain" description="FAR1" evidence="2">
    <location>
        <begin position="103"/>
        <end position="160"/>
    </location>
</feature>
<evidence type="ECO:0000256" key="1">
    <source>
        <dbReference type="SAM" id="MobiDB-lite"/>
    </source>
</evidence>
<protein>
    <recommendedName>
        <fullName evidence="2">FAR1 domain-containing protein</fullName>
    </recommendedName>
</protein>
<comment type="caution">
    <text evidence="3">The sequence shown here is derived from an EMBL/GenBank/DDBJ whole genome shotgun (WGS) entry which is preliminary data.</text>
</comment>
<dbReference type="InterPro" id="IPR004330">
    <property type="entry name" value="FAR1_DNA_bnd_dom"/>
</dbReference>
<keyword evidence="4" id="KW-1185">Reference proteome</keyword>
<sequence length="314" mass="35538">MSESYEETEAGDYFSSLITADIYGEDDFNIANSSPVITDDEGEGPSEDDPHLTVDQVTTAECININNDKQFPQSVATGSNNGTTIPPMLEKEFGSEEEVEICFREYARTKGFGIRKHNKRRNVQGKITHIAWVCSREGFRYRKHLENKRRIREARPMTRTAAEKYTRAIFRLVREEIEKEGMLTAVLCDRDIGCTTYRVRQFGVSGKHFQVVSMTAKYAVQSPSETSLQCLHYMTQEARVGMIYASCRSLLRYAASSVAAYNEAISNIHNLTLKLEAMSQGEQSTREAFHSTETVVRDPEVVLTKGSVKRQKNI</sequence>
<accession>A0AAP0Q826</accession>
<proteinExistence type="predicted"/>
<dbReference type="Pfam" id="PF03101">
    <property type="entry name" value="FAR1"/>
    <property type="match status" value="1"/>
</dbReference>
<dbReference type="AlphaFoldDB" id="A0AAP0Q826"/>
<name>A0AAP0Q826_9ROSI</name>
<dbReference type="PANTHER" id="PTHR46328:SF14">
    <property type="entry name" value="FAR-RED IMPAIRED RESPONSIVE (FAR1) FAMILY PROTEIN"/>
    <property type="match status" value="1"/>
</dbReference>
<feature type="region of interest" description="Disordered" evidence="1">
    <location>
        <begin position="31"/>
        <end position="50"/>
    </location>
</feature>
<gene>
    <name evidence="3" type="ORF">WN944_027298</name>
</gene>
<evidence type="ECO:0000313" key="4">
    <source>
        <dbReference type="Proteomes" id="UP001428341"/>
    </source>
</evidence>
<feature type="compositionally biased region" description="Acidic residues" evidence="1">
    <location>
        <begin position="38"/>
        <end position="47"/>
    </location>
</feature>
<reference evidence="3 4" key="1">
    <citation type="submission" date="2024-05" db="EMBL/GenBank/DDBJ databases">
        <title>Haplotype-resolved chromosome-level genome assembly of Huyou (Citrus changshanensis).</title>
        <authorList>
            <person name="Miao C."/>
            <person name="Chen W."/>
            <person name="Wu Y."/>
            <person name="Wang L."/>
            <person name="Zhao S."/>
            <person name="Grierson D."/>
            <person name="Xu C."/>
            <person name="Chen K."/>
        </authorList>
    </citation>
    <scope>NUCLEOTIDE SEQUENCE [LARGE SCALE GENOMIC DNA]</scope>
    <source>
        <strain evidence="3">01-14</strain>
        <tissue evidence="3">Leaf</tissue>
    </source>
</reference>
<organism evidence="3 4">
    <name type="scientific">Citrus x changshan-huyou</name>
    <dbReference type="NCBI Taxonomy" id="2935761"/>
    <lineage>
        <taxon>Eukaryota</taxon>
        <taxon>Viridiplantae</taxon>
        <taxon>Streptophyta</taxon>
        <taxon>Embryophyta</taxon>
        <taxon>Tracheophyta</taxon>
        <taxon>Spermatophyta</taxon>
        <taxon>Magnoliopsida</taxon>
        <taxon>eudicotyledons</taxon>
        <taxon>Gunneridae</taxon>
        <taxon>Pentapetalae</taxon>
        <taxon>rosids</taxon>
        <taxon>malvids</taxon>
        <taxon>Sapindales</taxon>
        <taxon>Rutaceae</taxon>
        <taxon>Aurantioideae</taxon>
        <taxon>Citrus</taxon>
    </lineage>
</organism>
<dbReference type="EMBL" id="JBCGBO010000025">
    <property type="protein sequence ID" value="KAK9175292.1"/>
    <property type="molecule type" value="Genomic_DNA"/>
</dbReference>